<organism evidence="2 3">
    <name type="scientific">Cajanus cajan</name>
    <name type="common">Pigeon pea</name>
    <name type="synonym">Cajanus indicus</name>
    <dbReference type="NCBI Taxonomy" id="3821"/>
    <lineage>
        <taxon>Eukaryota</taxon>
        <taxon>Viridiplantae</taxon>
        <taxon>Streptophyta</taxon>
        <taxon>Embryophyta</taxon>
        <taxon>Tracheophyta</taxon>
        <taxon>Spermatophyta</taxon>
        <taxon>Magnoliopsida</taxon>
        <taxon>eudicotyledons</taxon>
        <taxon>Gunneridae</taxon>
        <taxon>Pentapetalae</taxon>
        <taxon>rosids</taxon>
        <taxon>fabids</taxon>
        <taxon>Fabales</taxon>
        <taxon>Fabaceae</taxon>
        <taxon>Papilionoideae</taxon>
        <taxon>50 kb inversion clade</taxon>
        <taxon>NPAAA clade</taxon>
        <taxon>indigoferoid/millettioid clade</taxon>
        <taxon>Phaseoleae</taxon>
        <taxon>Cajanus</taxon>
    </lineage>
</organism>
<evidence type="ECO:0000256" key="1">
    <source>
        <dbReference type="SAM" id="MobiDB-lite"/>
    </source>
</evidence>
<proteinExistence type="predicted"/>
<sequence length="298" mass="32690">MWFWPSAITWLVSAENNAASNGSNGDYACIQRNKELIEKGSDAQSSCTKPGLEAESDPVDNMQEFSPLKYEEEAHPSGAETQEDKLCVCKNGEASTIDDKDADPEHFGNASNINVNFIGNFDFSPQLDISLRRSCPSSFENELTEERHTLMQSNASAFKRQLQATTPTVLINFSDQQREPRTNAEPLRTQPQLLHPTHPPLQESKPKSQEESNLITASLVGNGLPVAPSFGYELGRDQTVGRLVLNLKANGKLRWKVGTWVSGRYRFTVNCVSVSAFGPSIPAGPLTSKQGAQCSTTI</sequence>
<feature type="region of interest" description="Disordered" evidence="1">
    <location>
        <begin position="173"/>
        <end position="212"/>
    </location>
</feature>
<dbReference type="Gramene" id="C.cajan_39148.t">
    <property type="protein sequence ID" value="C.cajan_39148.t"/>
    <property type="gene ID" value="C.cajan_39148"/>
</dbReference>
<dbReference type="Proteomes" id="UP000075243">
    <property type="component" value="Unassembled WGS sequence"/>
</dbReference>
<evidence type="ECO:0000313" key="2">
    <source>
        <dbReference type="EMBL" id="KYP38613.1"/>
    </source>
</evidence>
<dbReference type="AlphaFoldDB" id="A0A151R7Y1"/>
<feature type="compositionally biased region" description="Low complexity" evidence="1">
    <location>
        <begin position="189"/>
        <end position="202"/>
    </location>
</feature>
<protein>
    <submittedName>
        <fullName evidence="2">Uncharacterized protein</fullName>
    </submittedName>
</protein>
<dbReference type="STRING" id="3821.A0A151R7Y1"/>
<keyword evidence="3" id="KW-1185">Reference proteome</keyword>
<name>A0A151R7Y1_CAJCA</name>
<accession>A0A151R7Y1</accession>
<reference evidence="2" key="1">
    <citation type="journal article" date="2012" name="Nat. Biotechnol.">
        <title>Draft genome sequence of pigeonpea (Cajanus cajan), an orphan legume crop of resource-poor farmers.</title>
        <authorList>
            <person name="Varshney R.K."/>
            <person name="Chen W."/>
            <person name="Li Y."/>
            <person name="Bharti A.K."/>
            <person name="Saxena R.K."/>
            <person name="Schlueter J.A."/>
            <person name="Donoghue M.T."/>
            <person name="Azam S."/>
            <person name="Fan G."/>
            <person name="Whaley A.M."/>
            <person name="Farmer A.D."/>
            <person name="Sheridan J."/>
            <person name="Iwata A."/>
            <person name="Tuteja R."/>
            <person name="Penmetsa R.V."/>
            <person name="Wu W."/>
            <person name="Upadhyaya H.D."/>
            <person name="Yang S.P."/>
            <person name="Shah T."/>
            <person name="Saxena K.B."/>
            <person name="Michael T."/>
            <person name="McCombie W.R."/>
            <person name="Yang B."/>
            <person name="Zhang G."/>
            <person name="Yang H."/>
            <person name="Wang J."/>
            <person name="Spillane C."/>
            <person name="Cook D.R."/>
            <person name="May G.D."/>
            <person name="Xu X."/>
            <person name="Jackson S.A."/>
        </authorList>
    </citation>
    <scope>NUCLEOTIDE SEQUENCE [LARGE SCALE GENOMIC DNA]</scope>
</reference>
<evidence type="ECO:0000313" key="3">
    <source>
        <dbReference type="Proteomes" id="UP000075243"/>
    </source>
</evidence>
<dbReference type="EMBL" id="KQ483985">
    <property type="protein sequence ID" value="KYP38613.1"/>
    <property type="molecule type" value="Genomic_DNA"/>
</dbReference>
<gene>
    <name evidence="2" type="ORF">KK1_040137</name>
</gene>